<feature type="transmembrane region" description="Helical" evidence="19">
    <location>
        <begin position="201"/>
        <end position="219"/>
    </location>
</feature>
<evidence type="ECO:0000256" key="2">
    <source>
        <dbReference type="ARBA" id="ARBA00005801"/>
    </source>
</evidence>
<evidence type="ECO:0000256" key="3">
    <source>
        <dbReference type="ARBA" id="ARBA00022475"/>
    </source>
</evidence>
<comment type="similarity">
    <text evidence="2 17">Belongs to the peptidase A24 family.</text>
</comment>
<keyword evidence="12 19" id="KW-0472">Membrane</keyword>
<evidence type="ECO:0000256" key="18">
    <source>
        <dbReference type="RuleBase" id="RU003794"/>
    </source>
</evidence>
<feature type="transmembrane region" description="Helical" evidence="19">
    <location>
        <begin position="56"/>
        <end position="74"/>
    </location>
</feature>
<evidence type="ECO:0000256" key="6">
    <source>
        <dbReference type="ARBA" id="ARBA00022670"/>
    </source>
</evidence>
<keyword evidence="13 18" id="KW-0511">Multifunctional enzyme</keyword>
<evidence type="ECO:0000256" key="15">
    <source>
        <dbReference type="ARBA" id="ARBA00067082"/>
    </source>
</evidence>
<comment type="subcellular location">
    <subcellularLocation>
        <location evidence="1">Cell inner membrane</location>
        <topology evidence="1">Multi-pass membrane protein</topology>
    </subcellularLocation>
    <subcellularLocation>
        <location evidence="18">Cell membrane</location>
        <topology evidence="18">Multi-pass membrane protein</topology>
    </subcellularLocation>
</comment>
<keyword evidence="5 18" id="KW-0489">Methyltransferase</keyword>
<evidence type="ECO:0000256" key="13">
    <source>
        <dbReference type="ARBA" id="ARBA00023268"/>
    </source>
</evidence>
<evidence type="ECO:0000256" key="17">
    <source>
        <dbReference type="RuleBase" id="RU003793"/>
    </source>
</evidence>
<keyword evidence="23" id="KW-1185">Reference proteome</keyword>
<dbReference type="InterPro" id="IPR010627">
    <property type="entry name" value="Prepilin_pept_A24_N"/>
</dbReference>
<comment type="caution">
    <text evidence="22">The sequence shown here is derived from an EMBL/GenBank/DDBJ whole genome shotgun (WGS) entry which is preliminary data.</text>
</comment>
<sequence>MPAASTSVSDHLYNMSLLSSTGLASTSPFASGFAYLGELASGIGSAFGMLPLTVQIVFAVAFGLVVGSFLNVVVHRLPIMLERAWRAEVADATGQHFEDDGLPPRYNLWLPRSACPHCGHLLHAWENVPVFSYLLLRGRCSQCKTRVSLRYPVLEIASAGCAVASLVVFGASGTAIAAFGLCATLLAMSAIDIDTHLLPDSLTLPLLWAGLILNFGGLFASLHDAVLGAVGGYLALWCVHWLFKLIRGIEGMGYGDFKLLAALGAWLGWAALPQVILIAAVAGAVVGLVATWRGRMRFEEPLPFGPFLAAGGALTLFIGTPFYMALGG</sequence>
<dbReference type="PANTHER" id="PTHR30487:SF0">
    <property type="entry name" value="PREPILIN LEADER PEPTIDASE_N-METHYLTRANSFERASE-RELATED"/>
    <property type="match status" value="1"/>
</dbReference>
<dbReference type="GO" id="GO:0008168">
    <property type="term" value="F:methyltransferase activity"/>
    <property type="evidence" value="ECO:0007669"/>
    <property type="project" value="UniProtKB-KW"/>
</dbReference>
<dbReference type="Gene3D" id="1.20.120.1220">
    <property type="match status" value="1"/>
</dbReference>
<accession>A0A4R8LS00</accession>
<keyword evidence="11 19" id="KW-1133">Transmembrane helix</keyword>
<comment type="catalytic activity">
    <reaction evidence="14 18">
        <text>Typically cleaves a -Gly-|-Phe- bond to release an N-terminal, basic peptide of 5-8 residues from type IV prepilin, and then N-methylates the new N-terminal amino group, the methyl donor being S-adenosyl-L-methionine.</text>
        <dbReference type="EC" id="3.4.23.43"/>
    </reaction>
</comment>
<evidence type="ECO:0000256" key="16">
    <source>
        <dbReference type="ARBA" id="ARBA00071870"/>
    </source>
</evidence>
<evidence type="ECO:0000259" key="21">
    <source>
        <dbReference type="Pfam" id="PF06750"/>
    </source>
</evidence>
<evidence type="ECO:0000313" key="22">
    <source>
        <dbReference type="EMBL" id="TDY50248.1"/>
    </source>
</evidence>
<evidence type="ECO:0000259" key="20">
    <source>
        <dbReference type="Pfam" id="PF01478"/>
    </source>
</evidence>
<evidence type="ECO:0000256" key="4">
    <source>
        <dbReference type="ARBA" id="ARBA00022519"/>
    </source>
</evidence>
<dbReference type="GO" id="GO:0004190">
    <property type="term" value="F:aspartic-type endopeptidase activity"/>
    <property type="evidence" value="ECO:0007669"/>
    <property type="project" value="UniProtKB-EC"/>
</dbReference>
<keyword evidence="10 18" id="KW-0378">Hydrolase</keyword>
<dbReference type="Proteomes" id="UP000295509">
    <property type="component" value="Unassembled WGS sequence"/>
</dbReference>
<dbReference type="GO" id="GO:0005886">
    <property type="term" value="C:plasma membrane"/>
    <property type="evidence" value="ECO:0007669"/>
    <property type="project" value="UniProtKB-SubCell"/>
</dbReference>
<protein>
    <recommendedName>
        <fullName evidence="16 18">Prepilin leader peptidase/N-methyltransferase</fullName>
        <ecNumber evidence="18">2.1.1.-</ecNumber>
        <ecNumber evidence="15 18">3.4.23.43</ecNumber>
    </recommendedName>
</protein>
<dbReference type="EMBL" id="SORE01000009">
    <property type="protein sequence ID" value="TDY50248.1"/>
    <property type="molecule type" value="Genomic_DNA"/>
</dbReference>
<gene>
    <name evidence="22" type="ORF">BX592_10931</name>
</gene>
<evidence type="ECO:0000256" key="10">
    <source>
        <dbReference type="ARBA" id="ARBA00022801"/>
    </source>
</evidence>
<dbReference type="InterPro" id="IPR050882">
    <property type="entry name" value="Prepilin_peptidase/N-MTase"/>
</dbReference>
<keyword evidence="3" id="KW-1003">Cell membrane</keyword>
<dbReference type="Pfam" id="PF06750">
    <property type="entry name" value="A24_N_bact"/>
    <property type="match status" value="1"/>
</dbReference>
<dbReference type="InterPro" id="IPR000045">
    <property type="entry name" value="Prepilin_IV_endopep_pep"/>
</dbReference>
<reference evidence="22 23" key="1">
    <citation type="submission" date="2019-03" db="EMBL/GenBank/DDBJ databases">
        <title>Genomic Encyclopedia of Type Strains, Phase III (KMG-III): the genomes of soil and plant-associated and newly described type strains.</title>
        <authorList>
            <person name="Whitman W."/>
        </authorList>
    </citation>
    <scope>NUCLEOTIDE SEQUENCE [LARGE SCALE GENOMIC DNA]</scope>
    <source>
        <strain evidence="22 23">LMG 29544</strain>
    </source>
</reference>
<evidence type="ECO:0000256" key="14">
    <source>
        <dbReference type="ARBA" id="ARBA00050401"/>
    </source>
</evidence>
<feature type="domain" description="Prepilin peptidase A24 N-terminal" evidence="21">
    <location>
        <begin position="62"/>
        <end position="167"/>
    </location>
</feature>
<keyword evidence="6 18" id="KW-0645">Protease</keyword>
<keyword evidence="7 18" id="KW-0808">Transferase</keyword>
<dbReference type="PANTHER" id="PTHR30487">
    <property type="entry name" value="TYPE 4 PREPILIN-LIKE PROTEINS LEADER PEPTIDE-PROCESSING ENZYME"/>
    <property type="match status" value="1"/>
</dbReference>
<keyword evidence="9 18" id="KW-0812">Transmembrane</keyword>
<proteinExistence type="inferred from homology"/>
<feature type="transmembrane region" description="Helical" evidence="19">
    <location>
        <begin position="226"/>
        <end position="246"/>
    </location>
</feature>
<evidence type="ECO:0000256" key="1">
    <source>
        <dbReference type="ARBA" id="ARBA00004429"/>
    </source>
</evidence>
<dbReference type="Pfam" id="PF01478">
    <property type="entry name" value="Peptidase_A24"/>
    <property type="match status" value="1"/>
</dbReference>
<name>A0A4R8LS00_9BURK</name>
<feature type="transmembrane region" description="Helical" evidence="19">
    <location>
        <begin position="156"/>
        <end position="189"/>
    </location>
</feature>
<evidence type="ECO:0000256" key="7">
    <source>
        <dbReference type="ARBA" id="ARBA00022679"/>
    </source>
</evidence>
<dbReference type="EC" id="2.1.1.-" evidence="18"/>
<feature type="transmembrane region" description="Helical" evidence="19">
    <location>
        <begin position="304"/>
        <end position="326"/>
    </location>
</feature>
<evidence type="ECO:0000256" key="8">
    <source>
        <dbReference type="ARBA" id="ARBA00022691"/>
    </source>
</evidence>
<keyword evidence="8" id="KW-0949">S-adenosyl-L-methionine</keyword>
<evidence type="ECO:0000256" key="11">
    <source>
        <dbReference type="ARBA" id="ARBA00022989"/>
    </source>
</evidence>
<dbReference type="EC" id="3.4.23.43" evidence="15 18"/>
<evidence type="ECO:0000256" key="9">
    <source>
        <dbReference type="ARBA" id="ARBA00022692"/>
    </source>
</evidence>
<dbReference type="InterPro" id="IPR014032">
    <property type="entry name" value="Peptidase_A24A_bac"/>
</dbReference>
<organism evidence="22 23">
    <name type="scientific">Paraburkholderia rhizosphaerae</name>
    <dbReference type="NCBI Taxonomy" id="480658"/>
    <lineage>
        <taxon>Bacteria</taxon>
        <taxon>Pseudomonadati</taxon>
        <taxon>Pseudomonadota</taxon>
        <taxon>Betaproteobacteria</taxon>
        <taxon>Burkholderiales</taxon>
        <taxon>Burkholderiaceae</taxon>
        <taxon>Paraburkholderia</taxon>
    </lineage>
</organism>
<feature type="domain" description="Prepilin type IV endopeptidase peptidase" evidence="20">
    <location>
        <begin position="181"/>
        <end position="288"/>
    </location>
</feature>
<keyword evidence="4" id="KW-0997">Cell inner membrane</keyword>
<evidence type="ECO:0000313" key="23">
    <source>
        <dbReference type="Proteomes" id="UP000295509"/>
    </source>
</evidence>
<dbReference type="AlphaFoldDB" id="A0A4R8LS00"/>
<evidence type="ECO:0000256" key="19">
    <source>
        <dbReference type="SAM" id="Phobius"/>
    </source>
</evidence>
<evidence type="ECO:0000256" key="12">
    <source>
        <dbReference type="ARBA" id="ARBA00023136"/>
    </source>
</evidence>
<dbReference type="GO" id="GO:0006465">
    <property type="term" value="P:signal peptide processing"/>
    <property type="evidence" value="ECO:0007669"/>
    <property type="project" value="TreeGrafter"/>
</dbReference>
<dbReference type="PRINTS" id="PR00864">
    <property type="entry name" value="PREPILNPTASE"/>
</dbReference>
<dbReference type="GO" id="GO:0032259">
    <property type="term" value="P:methylation"/>
    <property type="evidence" value="ECO:0007669"/>
    <property type="project" value="UniProtKB-KW"/>
</dbReference>
<evidence type="ECO:0000256" key="5">
    <source>
        <dbReference type="ARBA" id="ARBA00022603"/>
    </source>
</evidence>
<feature type="transmembrane region" description="Helical" evidence="19">
    <location>
        <begin position="266"/>
        <end position="292"/>
    </location>
</feature>
<comment type="function">
    <text evidence="18">Plays an essential role in type IV pili and type II pseudopili formation by proteolytically removing the leader sequence from substrate proteins and subsequently monomethylating the alpha-amino group of the newly exposed N-terminal phenylalanine.</text>
</comment>
<dbReference type="FunFam" id="1.20.120.1220:FF:000001">
    <property type="entry name" value="Type 4 prepilin-like proteins leader peptide-processing enzyme"/>
    <property type="match status" value="1"/>
</dbReference>